<gene>
    <name evidence="1" type="ORF">GHK45_23055</name>
</gene>
<proteinExistence type="predicted"/>
<comment type="caution">
    <text evidence="1">The sequence shown here is derived from an EMBL/GenBank/DDBJ whole genome shotgun (WGS) entry which is preliminary data.</text>
</comment>
<protein>
    <submittedName>
        <fullName evidence="1">Uncharacterized protein</fullName>
    </submittedName>
</protein>
<evidence type="ECO:0000313" key="1">
    <source>
        <dbReference type="EMBL" id="MQW06499.1"/>
    </source>
</evidence>
<reference evidence="1" key="1">
    <citation type="journal article" date="2013" name="Genome Biol.">
        <title>Comparative genomics of the core and accessory genomes of 48 Sinorhizobium strains comprising five genospecies.</title>
        <authorList>
            <person name="Sugawara M."/>
            <person name="Epstein B."/>
            <person name="Badgley B.D."/>
            <person name="Unno T."/>
            <person name="Xu L."/>
            <person name="Reese J."/>
            <person name="Gyaneshwar P."/>
            <person name="Denny R."/>
            <person name="Mudge J."/>
            <person name="Bharti A.K."/>
            <person name="Farmer A.D."/>
            <person name="May G.D."/>
            <person name="Woodward J.E."/>
            <person name="Medigue C."/>
            <person name="Vallenet D."/>
            <person name="Lajus A."/>
            <person name="Rouy Z."/>
            <person name="Martinez-Vaz B."/>
            <person name="Tiffin P."/>
            <person name="Young N.D."/>
            <person name="Sadowsky M.J."/>
        </authorList>
    </citation>
    <scope>NUCLEOTIDE SEQUENCE</scope>
    <source>
        <strain evidence="1">M30</strain>
    </source>
</reference>
<name>A0A6A7ZWE7_RHIML</name>
<organism evidence="1">
    <name type="scientific">Rhizobium meliloti</name>
    <name type="common">Ensifer meliloti</name>
    <name type="synonym">Sinorhizobium meliloti</name>
    <dbReference type="NCBI Taxonomy" id="382"/>
    <lineage>
        <taxon>Bacteria</taxon>
        <taxon>Pseudomonadati</taxon>
        <taxon>Pseudomonadota</taxon>
        <taxon>Alphaproteobacteria</taxon>
        <taxon>Hyphomicrobiales</taxon>
        <taxon>Rhizobiaceae</taxon>
        <taxon>Sinorhizobium/Ensifer group</taxon>
        <taxon>Sinorhizobium</taxon>
    </lineage>
</organism>
<dbReference type="EMBL" id="WISP01000172">
    <property type="protein sequence ID" value="MQW06499.1"/>
    <property type="molecule type" value="Genomic_DNA"/>
</dbReference>
<dbReference type="AlphaFoldDB" id="A0A6A7ZWE7"/>
<accession>A0A6A7ZWE7</accession>
<sequence>MDAIDPVADALNSAKQLRRAFLKPSLGGECFGGMNAMLGQISSGPISLVLRDLHLAFHAPPNA</sequence>
<dbReference type="RefSeq" id="WP_153318598.1">
    <property type="nucleotide sequence ID" value="NZ_WIRN01000115.1"/>
</dbReference>